<evidence type="ECO:0000259" key="2">
    <source>
        <dbReference type="Pfam" id="PF13546"/>
    </source>
</evidence>
<dbReference type="InterPro" id="IPR039365">
    <property type="entry name" value="IS701-like"/>
</dbReference>
<protein>
    <submittedName>
        <fullName evidence="3">IS701 family transposase</fullName>
    </submittedName>
</protein>
<gene>
    <name evidence="3" type="ORF">POL67_41295</name>
</gene>
<dbReference type="EMBL" id="JAQNDO010000001">
    <property type="protein sequence ID" value="MDC0747840.1"/>
    <property type="molecule type" value="Genomic_DNA"/>
</dbReference>
<accession>A0ABT5F1B1</accession>
<organism evidence="3 4">
    <name type="scientific">Polyangium mundeleinium</name>
    <dbReference type="NCBI Taxonomy" id="2995306"/>
    <lineage>
        <taxon>Bacteria</taxon>
        <taxon>Pseudomonadati</taxon>
        <taxon>Myxococcota</taxon>
        <taxon>Polyangia</taxon>
        <taxon>Polyangiales</taxon>
        <taxon>Polyangiaceae</taxon>
        <taxon>Polyangium</taxon>
    </lineage>
</organism>
<comment type="caution">
    <text evidence="3">The sequence shown here is derived from an EMBL/GenBank/DDBJ whole genome shotgun (WGS) entry which is preliminary data.</text>
</comment>
<evidence type="ECO:0000256" key="1">
    <source>
        <dbReference type="SAM" id="MobiDB-lite"/>
    </source>
</evidence>
<dbReference type="PANTHER" id="PTHR33627:SF1">
    <property type="entry name" value="TRANSPOSASE"/>
    <property type="match status" value="1"/>
</dbReference>
<reference evidence="3 4" key="1">
    <citation type="submission" date="2022-11" db="EMBL/GenBank/DDBJ databases">
        <title>Minimal conservation of predation-associated metabolite biosynthetic gene clusters underscores biosynthetic potential of Myxococcota including descriptions for ten novel species: Archangium lansinium sp. nov., Myxococcus landrumus sp. nov., Nannocystis bai.</title>
        <authorList>
            <person name="Ahearne A."/>
            <person name="Stevens C."/>
            <person name="Dowd S."/>
        </authorList>
    </citation>
    <scope>NUCLEOTIDE SEQUENCE [LARGE SCALE GENOMIC DNA]</scope>
    <source>
        <strain evidence="3 4">RJM3</strain>
    </source>
</reference>
<dbReference type="PANTHER" id="PTHR33627">
    <property type="entry name" value="TRANSPOSASE"/>
    <property type="match status" value="1"/>
</dbReference>
<dbReference type="Proteomes" id="UP001221411">
    <property type="component" value="Unassembled WGS sequence"/>
</dbReference>
<proteinExistence type="predicted"/>
<dbReference type="InterPro" id="IPR038721">
    <property type="entry name" value="IS701-like_DDE_dom"/>
</dbReference>
<feature type="region of interest" description="Disordered" evidence="1">
    <location>
        <begin position="209"/>
        <end position="228"/>
    </location>
</feature>
<name>A0ABT5F1B1_9BACT</name>
<dbReference type="SUPFAM" id="SSF53098">
    <property type="entry name" value="Ribonuclease H-like"/>
    <property type="match status" value="1"/>
</dbReference>
<feature type="domain" description="Transposase IS701-like DDE" evidence="2">
    <location>
        <begin position="3"/>
        <end position="255"/>
    </location>
</feature>
<dbReference type="Pfam" id="PF13546">
    <property type="entry name" value="DDE_5"/>
    <property type="match status" value="1"/>
</dbReference>
<evidence type="ECO:0000313" key="4">
    <source>
        <dbReference type="Proteomes" id="UP001221411"/>
    </source>
</evidence>
<sequence length="377" mass="41761">MGPVYLRGLLGPGDRKSIEPMAARVCPGETQQLHPFISTSRWDTAGHERVLLEKAGALVGGKNAHLIIDDTAIPKKGTHSVGVAHQYCGQLGKNANCQALVSITLARDEVPVPVALRLYLPKEWARDPERRRRAKVPEDVVFRTKWQIALAEIERIMRSGIEFGDVLADAGYGACAAFRRGLSELKLKWAVGVNPNQLVYPKSVRVAAPERTRPGGRPPKRGKVSAAPRKAQEVFSTRAKNGFKEVQWRDGTKGPLSASFAAIRVRVADGPKVIGHNRGPGEEAWLVCEKRANGVRKYYLSNYPPDTELGTLASVIKARWACEQAHQQMKEELGLDHVECRSWHALHHHALLTMMAFAFLQHLRNAEKNAWAQRPTA</sequence>
<keyword evidence="4" id="KW-1185">Reference proteome</keyword>
<dbReference type="RefSeq" id="WP_271926529.1">
    <property type="nucleotide sequence ID" value="NZ_JAQNDO010000001.1"/>
</dbReference>
<dbReference type="NCBIfam" id="NF033540">
    <property type="entry name" value="transpos_IS701"/>
    <property type="match status" value="1"/>
</dbReference>
<evidence type="ECO:0000313" key="3">
    <source>
        <dbReference type="EMBL" id="MDC0747840.1"/>
    </source>
</evidence>
<dbReference type="InterPro" id="IPR012337">
    <property type="entry name" value="RNaseH-like_sf"/>
</dbReference>